<organism evidence="2 3">
    <name type="scientific">Hibiscus syriacus</name>
    <name type="common">Rose of Sharon</name>
    <dbReference type="NCBI Taxonomy" id="106335"/>
    <lineage>
        <taxon>Eukaryota</taxon>
        <taxon>Viridiplantae</taxon>
        <taxon>Streptophyta</taxon>
        <taxon>Embryophyta</taxon>
        <taxon>Tracheophyta</taxon>
        <taxon>Spermatophyta</taxon>
        <taxon>Magnoliopsida</taxon>
        <taxon>eudicotyledons</taxon>
        <taxon>Gunneridae</taxon>
        <taxon>Pentapetalae</taxon>
        <taxon>rosids</taxon>
        <taxon>malvids</taxon>
        <taxon>Malvales</taxon>
        <taxon>Malvaceae</taxon>
        <taxon>Malvoideae</taxon>
        <taxon>Hibiscus</taxon>
    </lineage>
</organism>
<evidence type="ECO:0000313" key="2">
    <source>
        <dbReference type="EMBL" id="KAE8733624.1"/>
    </source>
</evidence>
<comment type="caution">
    <text evidence="2">The sequence shown here is derived from an EMBL/GenBank/DDBJ whole genome shotgun (WGS) entry which is preliminary data.</text>
</comment>
<evidence type="ECO:0000256" key="1">
    <source>
        <dbReference type="SAM" id="MobiDB-lite"/>
    </source>
</evidence>
<keyword evidence="3" id="KW-1185">Reference proteome</keyword>
<name>A0A6A3CZ27_HIBSY</name>
<evidence type="ECO:0000313" key="3">
    <source>
        <dbReference type="Proteomes" id="UP000436088"/>
    </source>
</evidence>
<feature type="region of interest" description="Disordered" evidence="1">
    <location>
        <begin position="155"/>
        <end position="186"/>
    </location>
</feature>
<dbReference type="EMBL" id="VEPZ02000094">
    <property type="protein sequence ID" value="KAE8733624.1"/>
    <property type="molecule type" value="Genomic_DNA"/>
</dbReference>
<protein>
    <submittedName>
        <fullName evidence="2">Uncharacterized protein</fullName>
    </submittedName>
</protein>
<dbReference type="Proteomes" id="UP000436088">
    <property type="component" value="Unassembled WGS sequence"/>
</dbReference>
<feature type="compositionally biased region" description="Polar residues" evidence="1">
    <location>
        <begin position="163"/>
        <end position="172"/>
    </location>
</feature>
<proteinExistence type="predicted"/>
<reference evidence="2" key="1">
    <citation type="submission" date="2019-09" db="EMBL/GenBank/DDBJ databases">
        <title>Draft genome information of white flower Hibiscus syriacus.</title>
        <authorList>
            <person name="Kim Y.-M."/>
        </authorList>
    </citation>
    <scope>NUCLEOTIDE SEQUENCE [LARGE SCALE GENOMIC DNA]</scope>
    <source>
        <strain evidence="2">YM2019G1</strain>
    </source>
</reference>
<dbReference type="AlphaFoldDB" id="A0A6A3CZ27"/>
<sequence length="211" mass="23251">MPFVLMCLIQAKAAIQAGLRKGNARDRFAMSKNSTPGNGNRRDQMSKSSDSSSSHEYFDTQRAFPRTRQPSDEEENTRIALSSVPLSMLLIPSTKEVIGDNSEGSVVHAVTNSLVHMELTKPGSCEALVYKLLNRLASSKESSMKDMQKVAARLFDKGKITPGDSQNTSPGTDSKKKANHKELHSNSNLTPLARFLLSRWQSQISRDLDPS</sequence>
<accession>A0A6A3CZ27</accession>
<feature type="compositionally biased region" description="Basic and acidic residues" evidence="1">
    <location>
        <begin position="173"/>
        <end position="184"/>
    </location>
</feature>
<gene>
    <name evidence="2" type="ORF">F3Y22_tig00001120pilonHSYRG00296</name>
</gene>
<feature type="region of interest" description="Disordered" evidence="1">
    <location>
        <begin position="26"/>
        <end position="78"/>
    </location>
</feature>